<evidence type="ECO:0000313" key="7">
    <source>
        <dbReference type="EMBL" id="PSB25042.1"/>
    </source>
</evidence>
<feature type="transmembrane region" description="Helical" evidence="5">
    <location>
        <begin position="50"/>
        <end position="69"/>
    </location>
</feature>
<evidence type="ECO:0000256" key="4">
    <source>
        <dbReference type="ARBA" id="ARBA00023136"/>
    </source>
</evidence>
<evidence type="ECO:0000259" key="6">
    <source>
        <dbReference type="Pfam" id="PF04932"/>
    </source>
</evidence>
<keyword evidence="3 5" id="KW-1133">Transmembrane helix</keyword>
<evidence type="ECO:0000256" key="1">
    <source>
        <dbReference type="ARBA" id="ARBA00004141"/>
    </source>
</evidence>
<dbReference type="OrthoDB" id="416659at2"/>
<dbReference type="GO" id="GO:0016020">
    <property type="term" value="C:membrane"/>
    <property type="evidence" value="ECO:0007669"/>
    <property type="project" value="UniProtKB-SubCell"/>
</dbReference>
<dbReference type="Pfam" id="PF04932">
    <property type="entry name" value="Wzy_C"/>
    <property type="match status" value="1"/>
</dbReference>
<accession>A0A2T1DX46</accession>
<feature type="transmembrane region" description="Helical" evidence="5">
    <location>
        <begin position="400"/>
        <end position="416"/>
    </location>
</feature>
<feature type="transmembrane region" description="Helical" evidence="5">
    <location>
        <begin position="81"/>
        <end position="101"/>
    </location>
</feature>
<name>A0A2T1DX46_9CYAN</name>
<sequence length="875" mass="96254">MTNPDFPAKLSTPSVDNAAQGNLIGLLTAVFYGLFTLLPNSNSLMVAWPWVFVWQIGLFCPVLWLLGLLWQRRLLWLGRRLDWLVGLLIVGLVLSAGLAPAPMQAHWYSWATFCFLAALYALSSWLNVPGRRSTLLVSQGYLSLAFIVISLALWSYTTWVPELARLQVWQQDGVTLPFDFSIVELRNWAPIGHQNYVAGYLVLALPLLLGLGILQTGWRRVLWLLGLGLGLLDLYTTSSRGGLAGLLTIAIVAFGVLLWRRRLPRGWLSAIGVAGLTLLGGLALTNSRLRLLLAGGFNGQIGGEVAYRLITGTTGWLMGWSHLPTGAGPGGVPLLFQRYRPGWAGQQAEWAYQLHSTPAQLWAELGLWAIVVSVGAIGLLGFLAITWLQDAEAPAQTPPVLIGCLLSSLLGYSVVSLTDYQLDNVCISGTLVVFLAVLIAKFRDRRSLSNPTRDELLPVELSAPSHPPFVSLRLLPLPFLPLMGGGILLAAVIWLIPVHRAWFLSSQGFSALSRGDVSTFVQRLSRSHQLANWEPYYAYELGWNLGNLGLQTRDPKQQQQWLGEGISWLRQGIQSAPNQEFGYTSLAWLLLNREPKAASHAFAQSAQLVPAKRGVFYGLGLSLLAQKESELAIAAITLEAIRNPILLTSPIWQLPELKPLYEPVTRRVETDLTALLASTQETQLLAAWLHQIRGGLRWWRGDIAGARLDLTTFGTELSHLVLDLAEGKPVSSPLTTSWGSTGNSADRSGALAIAAWLDPTNRQNLLQQAWIMANRTDPPPQLVSTLTATMSRSATFDQWLKQNAPSQQYRRERAGFGVLSRHIDGPIPIDFMTVVDNVPIAQFCKNLILSLDYAPDLDVALQAKRDALVQRVLKL</sequence>
<comment type="subcellular location">
    <subcellularLocation>
        <location evidence="1">Membrane</location>
        <topology evidence="1">Multi-pass membrane protein</topology>
    </subcellularLocation>
</comment>
<dbReference type="Gene3D" id="1.25.40.10">
    <property type="entry name" value="Tetratricopeptide repeat domain"/>
    <property type="match status" value="1"/>
</dbReference>
<feature type="transmembrane region" description="Helical" evidence="5">
    <location>
        <begin position="266"/>
        <end position="284"/>
    </location>
</feature>
<comment type="caution">
    <text evidence="7">The sequence shown here is derived from an EMBL/GenBank/DDBJ whole genome shotgun (WGS) entry which is preliminary data.</text>
</comment>
<feature type="transmembrane region" description="Helical" evidence="5">
    <location>
        <begin position="21"/>
        <end position="38"/>
    </location>
</feature>
<feature type="transmembrane region" description="Helical" evidence="5">
    <location>
        <begin position="221"/>
        <end position="237"/>
    </location>
</feature>
<reference evidence="8" key="1">
    <citation type="submission" date="2018-02" db="EMBL/GenBank/DDBJ databases">
        <authorList>
            <person name="Moore K."/>
            <person name="Momper L."/>
        </authorList>
    </citation>
    <scope>NUCLEOTIDE SEQUENCE [LARGE SCALE GENOMIC DNA]</scope>
    <source>
        <strain evidence="8">ULC18</strain>
    </source>
</reference>
<feature type="domain" description="O-antigen ligase-related" evidence="6">
    <location>
        <begin position="227"/>
        <end position="372"/>
    </location>
</feature>
<feature type="transmembrane region" description="Helical" evidence="5">
    <location>
        <begin position="474"/>
        <end position="496"/>
    </location>
</feature>
<proteinExistence type="predicted"/>
<evidence type="ECO:0000256" key="5">
    <source>
        <dbReference type="SAM" id="Phobius"/>
    </source>
</evidence>
<feature type="transmembrane region" description="Helical" evidence="5">
    <location>
        <begin position="243"/>
        <end position="259"/>
    </location>
</feature>
<dbReference type="InterPro" id="IPR011990">
    <property type="entry name" value="TPR-like_helical_dom_sf"/>
</dbReference>
<feature type="transmembrane region" description="Helical" evidence="5">
    <location>
        <begin position="107"/>
        <end position="128"/>
    </location>
</feature>
<keyword evidence="8" id="KW-1185">Reference proteome</keyword>
<feature type="transmembrane region" description="Helical" evidence="5">
    <location>
        <begin position="422"/>
        <end position="440"/>
    </location>
</feature>
<feature type="transmembrane region" description="Helical" evidence="5">
    <location>
        <begin position="365"/>
        <end position="388"/>
    </location>
</feature>
<dbReference type="Proteomes" id="UP000239576">
    <property type="component" value="Unassembled WGS sequence"/>
</dbReference>
<evidence type="ECO:0000313" key="8">
    <source>
        <dbReference type="Proteomes" id="UP000239576"/>
    </source>
</evidence>
<evidence type="ECO:0000256" key="2">
    <source>
        <dbReference type="ARBA" id="ARBA00022692"/>
    </source>
</evidence>
<evidence type="ECO:0000256" key="3">
    <source>
        <dbReference type="ARBA" id="ARBA00022989"/>
    </source>
</evidence>
<protein>
    <submittedName>
        <fullName evidence="7">Polymerase</fullName>
    </submittedName>
</protein>
<organism evidence="7 8">
    <name type="scientific">Stenomitos frigidus ULC18</name>
    <dbReference type="NCBI Taxonomy" id="2107698"/>
    <lineage>
        <taxon>Bacteria</taxon>
        <taxon>Bacillati</taxon>
        <taxon>Cyanobacteriota</taxon>
        <taxon>Cyanophyceae</taxon>
        <taxon>Leptolyngbyales</taxon>
        <taxon>Leptolyngbyaceae</taxon>
        <taxon>Stenomitos</taxon>
    </lineage>
</organism>
<dbReference type="EMBL" id="PVWK01000133">
    <property type="protein sequence ID" value="PSB25042.1"/>
    <property type="molecule type" value="Genomic_DNA"/>
</dbReference>
<dbReference type="InterPro" id="IPR007016">
    <property type="entry name" value="O-antigen_ligase-rel_domated"/>
</dbReference>
<dbReference type="RefSeq" id="WP_106259396.1">
    <property type="nucleotide sequence ID" value="NZ_CAWNSW010000031.1"/>
</dbReference>
<dbReference type="AlphaFoldDB" id="A0A2T1DX46"/>
<keyword evidence="4 5" id="KW-0472">Membrane</keyword>
<dbReference type="PANTHER" id="PTHR37422">
    <property type="entry name" value="TEICHURONIC ACID BIOSYNTHESIS PROTEIN TUAE"/>
    <property type="match status" value="1"/>
</dbReference>
<dbReference type="PANTHER" id="PTHR37422:SF23">
    <property type="entry name" value="TEICHURONIC ACID BIOSYNTHESIS PROTEIN TUAE"/>
    <property type="match status" value="1"/>
</dbReference>
<gene>
    <name evidence="7" type="ORF">C7B82_24525</name>
</gene>
<reference evidence="7 8" key="2">
    <citation type="submission" date="2018-03" db="EMBL/GenBank/DDBJ databases">
        <title>The ancient ancestry and fast evolution of plastids.</title>
        <authorList>
            <person name="Moore K.R."/>
            <person name="Magnabosco C."/>
            <person name="Momper L."/>
            <person name="Gold D.A."/>
            <person name="Bosak T."/>
            <person name="Fournier G.P."/>
        </authorList>
    </citation>
    <scope>NUCLEOTIDE SEQUENCE [LARGE SCALE GENOMIC DNA]</scope>
    <source>
        <strain evidence="7 8">ULC18</strain>
    </source>
</reference>
<feature type="transmembrane region" description="Helical" evidence="5">
    <location>
        <begin position="140"/>
        <end position="159"/>
    </location>
</feature>
<dbReference type="InterPro" id="IPR051533">
    <property type="entry name" value="WaaL-like"/>
</dbReference>
<feature type="transmembrane region" description="Helical" evidence="5">
    <location>
        <begin position="196"/>
        <end position="214"/>
    </location>
</feature>
<keyword evidence="2 5" id="KW-0812">Transmembrane</keyword>